<dbReference type="AlphaFoldDB" id="A0AAJ7PXJ9"/>
<accession>A0AAJ7PXJ9</accession>
<evidence type="ECO:0000256" key="8">
    <source>
        <dbReference type="SAM" id="Phobius"/>
    </source>
</evidence>
<keyword evidence="6" id="KW-0393">Immunoglobulin domain</keyword>
<organism evidence="11 12">
    <name type="scientific">Lates calcarifer</name>
    <name type="common">Barramundi</name>
    <name type="synonym">Holocentrus calcarifer</name>
    <dbReference type="NCBI Taxonomy" id="8187"/>
    <lineage>
        <taxon>Eukaryota</taxon>
        <taxon>Metazoa</taxon>
        <taxon>Chordata</taxon>
        <taxon>Craniata</taxon>
        <taxon>Vertebrata</taxon>
        <taxon>Euteleostomi</taxon>
        <taxon>Actinopterygii</taxon>
        <taxon>Neopterygii</taxon>
        <taxon>Teleostei</taxon>
        <taxon>Neoteleostei</taxon>
        <taxon>Acanthomorphata</taxon>
        <taxon>Carangaria</taxon>
        <taxon>Carangaria incertae sedis</taxon>
        <taxon>Centropomidae</taxon>
        <taxon>Lates</taxon>
    </lineage>
</organism>
<keyword evidence="2 9" id="KW-0732">Signal</keyword>
<evidence type="ECO:0000256" key="4">
    <source>
        <dbReference type="ARBA" id="ARBA00023157"/>
    </source>
</evidence>
<evidence type="ECO:0000256" key="6">
    <source>
        <dbReference type="ARBA" id="ARBA00023319"/>
    </source>
</evidence>
<evidence type="ECO:0000256" key="3">
    <source>
        <dbReference type="ARBA" id="ARBA00023136"/>
    </source>
</evidence>
<protein>
    <submittedName>
        <fullName evidence="12">Uncharacterized protein LOC108889320 isoform X1</fullName>
    </submittedName>
</protein>
<comment type="subcellular location">
    <subcellularLocation>
        <location evidence="1">Membrane</location>
    </subcellularLocation>
</comment>
<dbReference type="InterPro" id="IPR007110">
    <property type="entry name" value="Ig-like_dom"/>
</dbReference>
<reference evidence="12" key="1">
    <citation type="submission" date="2025-08" db="UniProtKB">
        <authorList>
            <consortium name="RefSeq"/>
        </authorList>
    </citation>
    <scope>IDENTIFICATION</scope>
    <source>
        <tissue evidence="12">Brain</tissue>
    </source>
</reference>
<name>A0AAJ7PXJ9_LATCA</name>
<dbReference type="InterPro" id="IPR050504">
    <property type="entry name" value="IgSF_BTN/MOG"/>
</dbReference>
<dbReference type="GO" id="GO:0001817">
    <property type="term" value="P:regulation of cytokine production"/>
    <property type="evidence" value="ECO:0007669"/>
    <property type="project" value="TreeGrafter"/>
</dbReference>
<evidence type="ECO:0000256" key="5">
    <source>
        <dbReference type="ARBA" id="ARBA00023180"/>
    </source>
</evidence>
<dbReference type="GO" id="GO:1903037">
    <property type="term" value="P:regulation of leukocyte cell-cell adhesion"/>
    <property type="evidence" value="ECO:0007669"/>
    <property type="project" value="UniProtKB-ARBA"/>
</dbReference>
<dbReference type="GO" id="GO:0050863">
    <property type="term" value="P:regulation of T cell activation"/>
    <property type="evidence" value="ECO:0007669"/>
    <property type="project" value="UniProtKB-ARBA"/>
</dbReference>
<dbReference type="GO" id="GO:0009897">
    <property type="term" value="C:external side of plasma membrane"/>
    <property type="evidence" value="ECO:0007669"/>
    <property type="project" value="TreeGrafter"/>
</dbReference>
<dbReference type="InterPro" id="IPR003598">
    <property type="entry name" value="Ig_sub2"/>
</dbReference>
<proteinExistence type="predicted"/>
<feature type="region of interest" description="Disordered" evidence="7">
    <location>
        <begin position="297"/>
        <end position="321"/>
    </location>
</feature>
<dbReference type="InterPro" id="IPR003599">
    <property type="entry name" value="Ig_sub"/>
</dbReference>
<dbReference type="SUPFAM" id="SSF48726">
    <property type="entry name" value="Immunoglobulin"/>
    <property type="match status" value="2"/>
</dbReference>
<dbReference type="InterPro" id="IPR013783">
    <property type="entry name" value="Ig-like_fold"/>
</dbReference>
<keyword evidence="5" id="KW-0325">Glycoprotein</keyword>
<evidence type="ECO:0000256" key="2">
    <source>
        <dbReference type="ARBA" id="ARBA00022729"/>
    </source>
</evidence>
<keyword evidence="8" id="KW-0812">Transmembrane</keyword>
<dbReference type="Pfam" id="PF07686">
    <property type="entry name" value="V-set"/>
    <property type="match status" value="2"/>
</dbReference>
<evidence type="ECO:0000313" key="11">
    <source>
        <dbReference type="Proteomes" id="UP000694890"/>
    </source>
</evidence>
<feature type="domain" description="Ig-like" evidence="10">
    <location>
        <begin position="139"/>
        <end position="248"/>
    </location>
</feature>
<evidence type="ECO:0000313" key="12">
    <source>
        <dbReference type="RefSeq" id="XP_018541228.1"/>
    </source>
</evidence>
<dbReference type="KEGG" id="lcf:108889320"/>
<dbReference type="Proteomes" id="UP000694890">
    <property type="component" value="Unplaced"/>
</dbReference>
<dbReference type="Gene3D" id="2.60.40.10">
    <property type="entry name" value="Immunoglobulins"/>
    <property type="match status" value="2"/>
</dbReference>
<dbReference type="PROSITE" id="PS50835">
    <property type="entry name" value="IG_LIKE"/>
    <property type="match status" value="2"/>
</dbReference>
<keyword evidence="4" id="KW-1015">Disulfide bond</keyword>
<dbReference type="GeneID" id="108889320"/>
<evidence type="ECO:0000256" key="9">
    <source>
        <dbReference type="SAM" id="SignalP"/>
    </source>
</evidence>
<evidence type="ECO:0000256" key="7">
    <source>
        <dbReference type="SAM" id="MobiDB-lite"/>
    </source>
</evidence>
<feature type="transmembrane region" description="Helical" evidence="8">
    <location>
        <begin position="259"/>
        <end position="288"/>
    </location>
</feature>
<dbReference type="SMART" id="SM00409">
    <property type="entry name" value="IG"/>
    <property type="match status" value="2"/>
</dbReference>
<dbReference type="GO" id="GO:0050852">
    <property type="term" value="P:T cell receptor signaling pathway"/>
    <property type="evidence" value="ECO:0007669"/>
    <property type="project" value="TreeGrafter"/>
</dbReference>
<dbReference type="FunFam" id="2.60.40.10:FF:000142">
    <property type="entry name" value="V-set domain-containing T-cell activation inhibitor 1"/>
    <property type="match status" value="1"/>
</dbReference>
<evidence type="ECO:0000259" key="10">
    <source>
        <dbReference type="PROSITE" id="PS50835"/>
    </source>
</evidence>
<dbReference type="SMART" id="SM00406">
    <property type="entry name" value="IGv"/>
    <property type="match status" value="2"/>
</dbReference>
<dbReference type="InterPro" id="IPR036179">
    <property type="entry name" value="Ig-like_dom_sf"/>
</dbReference>
<keyword evidence="8" id="KW-1133">Transmembrane helix</keyword>
<evidence type="ECO:0000256" key="1">
    <source>
        <dbReference type="ARBA" id="ARBA00004370"/>
    </source>
</evidence>
<feature type="signal peptide" evidence="9">
    <location>
        <begin position="1"/>
        <end position="24"/>
    </location>
</feature>
<dbReference type="PANTHER" id="PTHR24100">
    <property type="entry name" value="BUTYROPHILIN"/>
    <property type="match status" value="1"/>
</dbReference>
<dbReference type="SMART" id="SM00408">
    <property type="entry name" value="IGc2"/>
    <property type="match status" value="2"/>
</dbReference>
<dbReference type="PANTHER" id="PTHR24100:SF151">
    <property type="entry name" value="ICOS LIGAND"/>
    <property type="match status" value="1"/>
</dbReference>
<dbReference type="GO" id="GO:0005102">
    <property type="term" value="F:signaling receptor binding"/>
    <property type="evidence" value="ECO:0007669"/>
    <property type="project" value="TreeGrafter"/>
</dbReference>
<keyword evidence="3 8" id="KW-0472">Membrane</keyword>
<sequence length="346" mass="39540">MFRKLYLAVTTVLFISTLIPRTEQPKVIGSTVKAAVGEDVILPCHLDPPFNVTNLTVEWKFTGNLVHLYRSREDDLTDQHLNFKNRTSLFKDEMVKGNISLKLTNVTENDAGNYTCNVPKLESQVKRDIVTLTVVKGEERVDPNQQVEVEEGVESVQLPFRTTGDLPQDVRVEWTNNDNRMVHVYENGSDRPEEQDQVYRDRTEMKKDLLRTGDLSLTLKHPKVTDTGEYRCVVYNREGNYMRGKTVQLKVKDTENKTWIWVVVVVGVLAFIIGIIIGIIIGFIICHYKQNRRDANSRCRDRTQDQDQNNANDGGDPTSLRAQQNIPLRAMQSNDNMDNNGDNVNT</sequence>
<feature type="domain" description="Ig-like" evidence="10">
    <location>
        <begin position="25"/>
        <end position="133"/>
    </location>
</feature>
<dbReference type="InterPro" id="IPR013106">
    <property type="entry name" value="Ig_V-set"/>
</dbReference>
<gene>
    <name evidence="12" type="primary">LOC108889320</name>
</gene>
<feature type="chain" id="PRO_5042542018" evidence="9">
    <location>
        <begin position="25"/>
        <end position="346"/>
    </location>
</feature>
<dbReference type="RefSeq" id="XP_018541228.1">
    <property type="nucleotide sequence ID" value="XM_018685712.2"/>
</dbReference>